<reference evidence="12 13" key="1">
    <citation type="submission" date="2019-11" db="EMBL/GenBank/DDBJ databases">
        <title>Isolation of a new High Light Tolerant Cyanobacteria.</title>
        <authorList>
            <person name="Dobson Z."/>
            <person name="Vaughn N."/>
            <person name="Vaughn M."/>
            <person name="Fromme P."/>
            <person name="Mazor Y."/>
        </authorList>
    </citation>
    <scope>NUCLEOTIDE SEQUENCE [LARGE SCALE GENOMIC DNA]</scope>
    <source>
        <strain evidence="12 13">0216</strain>
    </source>
</reference>
<evidence type="ECO:0000256" key="2">
    <source>
        <dbReference type="ARBA" id="ARBA00006997"/>
    </source>
</evidence>
<dbReference type="SUPFAM" id="SSF52540">
    <property type="entry name" value="P-loop containing nucleoside triphosphate hydrolases"/>
    <property type="match status" value="1"/>
</dbReference>
<sequence length="183" mass="20938">MKELLKGLNIYLIGMMGSGKTTVGELLAKELEYRFLDTDAIISAVSEKSINQIFAEDGEDEFRQLESDVLQEVSAYLYTVIATGGGIILRQQNWSHLRDGMVVWLNVPIDVLVQRLKDDDTRPLLKREELQTKLTSLYEQRKSLYQQADITIGIEENDNPNDIVQKIMVEIPHKIRQENSDLN</sequence>
<name>A0A844GW07_9CHRO</name>
<feature type="binding site" evidence="11">
    <location>
        <position position="39"/>
    </location>
    <ligand>
        <name>substrate</name>
    </ligand>
</feature>
<organism evidence="12 13">
    <name type="scientific">Cyanobacterium aponinum 0216</name>
    <dbReference type="NCBI Taxonomy" id="2676140"/>
    <lineage>
        <taxon>Bacteria</taxon>
        <taxon>Bacillati</taxon>
        <taxon>Cyanobacteriota</taxon>
        <taxon>Cyanophyceae</taxon>
        <taxon>Oscillatoriophycideae</taxon>
        <taxon>Chroococcales</taxon>
        <taxon>Geminocystaceae</taxon>
        <taxon>Cyanobacterium</taxon>
    </lineage>
</organism>
<keyword evidence="6 11" id="KW-0547">Nucleotide-binding</keyword>
<dbReference type="InterPro" id="IPR031322">
    <property type="entry name" value="Shikimate/glucono_kinase"/>
</dbReference>
<dbReference type="InterPro" id="IPR027417">
    <property type="entry name" value="P-loop_NTPase"/>
</dbReference>
<feature type="binding site" evidence="11">
    <location>
        <begin position="17"/>
        <end position="22"/>
    </location>
    <ligand>
        <name>ATP</name>
        <dbReference type="ChEBI" id="CHEBI:30616"/>
    </ligand>
</feature>
<evidence type="ECO:0000256" key="8">
    <source>
        <dbReference type="ARBA" id="ARBA00022840"/>
    </source>
</evidence>
<dbReference type="EMBL" id="WMIA01000041">
    <property type="protein sequence ID" value="MTF40664.1"/>
    <property type="molecule type" value="Genomic_DNA"/>
</dbReference>
<dbReference type="Gene3D" id="3.40.50.300">
    <property type="entry name" value="P-loop containing nucleotide triphosphate hydrolases"/>
    <property type="match status" value="1"/>
</dbReference>
<evidence type="ECO:0000256" key="3">
    <source>
        <dbReference type="ARBA" id="ARBA00012154"/>
    </source>
</evidence>
<dbReference type="UniPathway" id="UPA00053">
    <property type="reaction ID" value="UER00088"/>
</dbReference>
<dbReference type="GO" id="GO:0009073">
    <property type="term" value="P:aromatic amino acid family biosynthetic process"/>
    <property type="evidence" value="ECO:0007669"/>
    <property type="project" value="UniProtKB-KW"/>
</dbReference>
<dbReference type="HAMAP" id="MF_00109">
    <property type="entry name" value="Shikimate_kinase"/>
    <property type="match status" value="1"/>
</dbReference>
<accession>A0A844GW07</accession>
<dbReference type="GO" id="GO:0005829">
    <property type="term" value="C:cytosol"/>
    <property type="evidence" value="ECO:0007669"/>
    <property type="project" value="TreeGrafter"/>
</dbReference>
<dbReference type="InterPro" id="IPR023000">
    <property type="entry name" value="Shikimate_kinase_CS"/>
</dbReference>
<comment type="catalytic activity">
    <reaction evidence="10 11">
        <text>shikimate + ATP = 3-phosphoshikimate + ADP + H(+)</text>
        <dbReference type="Rhea" id="RHEA:13121"/>
        <dbReference type="ChEBI" id="CHEBI:15378"/>
        <dbReference type="ChEBI" id="CHEBI:30616"/>
        <dbReference type="ChEBI" id="CHEBI:36208"/>
        <dbReference type="ChEBI" id="CHEBI:145989"/>
        <dbReference type="ChEBI" id="CHEBI:456216"/>
        <dbReference type="EC" id="2.7.1.71"/>
    </reaction>
</comment>
<comment type="subunit">
    <text evidence="11">Monomer.</text>
</comment>
<gene>
    <name evidence="11" type="primary">aroK</name>
    <name evidence="12" type="ORF">GGC33_17290</name>
</gene>
<dbReference type="PRINTS" id="PR01100">
    <property type="entry name" value="SHIKIMTKNASE"/>
</dbReference>
<keyword evidence="11" id="KW-0479">Metal-binding</keyword>
<keyword evidence="7 11" id="KW-0418">Kinase</keyword>
<feature type="binding site" evidence="11">
    <location>
        <position position="141"/>
    </location>
    <ligand>
        <name>substrate</name>
    </ligand>
</feature>
<dbReference type="GO" id="GO:0004765">
    <property type="term" value="F:shikimate kinase activity"/>
    <property type="evidence" value="ECO:0007669"/>
    <property type="project" value="UniProtKB-UniRule"/>
</dbReference>
<comment type="pathway">
    <text evidence="1 11">Metabolic intermediate biosynthesis; chorismate biosynthesis; chorismate from D-erythrose 4-phosphate and phosphoenolpyruvate: step 5/7.</text>
</comment>
<evidence type="ECO:0000256" key="7">
    <source>
        <dbReference type="ARBA" id="ARBA00022777"/>
    </source>
</evidence>
<evidence type="ECO:0000313" key="12">
    <source>
        <dbReference type="EMBL" id="MTF40664.1"/>
    </source>
</evidence>
<keyword evidence="5 11" id="KW-0808">Transferase</keyword>
<feature type="binding site" evidence="11">
    <location>
        <position position="63"/>
    </location>
    <ligand>
        <name>substrate</name>
    </ligand>
</feature>
<dbReference type="PROSITE" id="PS01128">
    <property type="entry name" value="SHIKIMATE_KINASE"/>
    <property type="match status" value="1"/>
</dbReference>
<dbReference type="CDD" id="cd00464">
    <property type="entry name" value="SK"/>
    <property type="match status" value="1"/>
</dbReference>
<evidence type="ECO:0000256" key="5">
    <source>
        <dbReference type="ARBA" id="ARBA00022679"/>
    </source>
</evidence>
<evidence type="ECO:0000256" key="11">
    <source>
        <dbReference type="HAMAP-Rule" id="MF_00109"/>
    </source>
</evidence>
<dbReference type="GO" id="GO:0009423">
    <property type="term" value="P:chorismate biosynthetic process"/>
    <property type="evidence" value="ECO:0007669"/>
    <property type="project" value="UniProtKB-UniRule"/>
</dbReference>
<comment type="function">
    <text evidence="11">Catalyzes the specific phosphorylation of the 3-hydroxyl group of shikimic acid using ATP as a cosubstrate.</text>
</comment>
<keyword evidence="11" id="KW-0460">Magnesium</keyword>
<evidence type="ECO:0000256" key="6">
    <source>
        <dbReference type="ARBA" id="ARBA00022741"/>
    </source>
</evidence>
<feature type="binding site" evidence="11">
    <location>
        <position position="21"/>
    </location>
    <ligand>
        <name>Mg(2+)</name>
        <dbReference type="ChEBI" id="CHEBI:18420"/>
    </ligand>
</feature>
<dbReference type="PANTHER" id="PTHR21087:SF16">
    <property type="entry name" value="SHIKIMATE KINASE 1, CHLOROPLASTIC"/>
    <property type="match status" value="1"/>
</dbReference>
<feature type="binding site" evidence="11">
    <location>
        <position position="85"/>
    </location>
    <ligand>
        <name>substrate</name>
    </ligand>
</feature>
<dbReference type="Proteomes" id="UP000437131">
    <property type="component" value="Unassembled WGS sequence"/>
</dbReference>
<dbReference type="InterPro" id="IPR000623">
    <property type="entry name" value="Shikimate_kinase/TSH1"/>
</dbReference>
<dbReference type="GO" id="GO:0008652">
    <property type="term" value="P:amino acid biosynthetic process"/>
    <property type="evidence" value="ECO:0007669"/>
    <property type="project" value="UniProtKB-KW"/>
</dbReference>
<feature type="binding site" evidence="11">
    <location>
        <position position="122"/>
    </location>
    <ligand>
        <name>ATP</name>
        <dbReference type="ChEBI" id="CHEBI:30616"/>
    </ligand>
</feature>
<dbReference type="GO" id="GO:0000287">
    <property type="term" value="F:magnesium ion binding"/>
    <property type="evidence" value="ECO:0007669"/>
    <property type="project" value="UniProtKB-UniRule"/>
</dbReference>
<comment type="cofactor">
    <cofactor evidence="11">
        <name>Mg(2+)</name>
        <dbReference type="ChEBI" id="CHEBI:18420"/>
    </cofactor>
    <text evidence="11">Binds 1 Mg(2+) ion per subunit.</text>
</comment>
<evidence type="ECO:0000256" key="9">
    <source>
        <dbReference type="ARBA" id="ARBA00023141"/>
    </source>
</evidence>
<proteinExistence type="inferred from homology"/>
<dbReference type="RefSeq" id="WP_015219454.1">
    <property type="nucleotide sequence ID" value="NZ_WMIA01000041.1"/>
</dbReference>
<keyword evidence="8 11" id="KW-0067">ATP-binding</keyword>
<evidence type="ECO:0000313" key="13">
    <source>
        <dbReference type="Proteomes" id="UP000437131"/>
    </source>
</evidence>
<evidence type="ECO:0000256" key="1">
    <source>
        <dbReference type="ARBA" id="ARBA00004842"/>
    </source>
</evidence>
<comment type="caution">
    <text evidence="11">Lacks conserved residue(s) required for the propagation of feature annotation.</text>
</comment>
<keyword evidence="11" id="KW-0963">Cytoplasm</keyword>
<protein>
    <recommendedName>
        <fullName evidence="3 11">Shikimate kinase</fullName>
        <shortName evidence="11">SK</shortName>
        <ecNumber evidence="3 11">2.7.1.71</ecNumber>
    </recommendedName>
</protein>
<dbReference type="GO" id="GO:0005524">
    <property type="term" value="F:ATP binding"/>
    <property type="evidence" value="ECO:0007669"/>
    <property type="project" value="UniProtKB-UniRule"/>
</dbReference>
<dbReference type="Pfam" id="PF01202">
    <property type="entry name" value="SKI"/>
    <property type="match status" value="1"/>
</dbReference>
<keyword evidence="4 11" id="KW-0028">Amino-acid biosynthesis</keyword>
<dbReference type="AlphaFoldDB" id="A0A844GW07"/>
<comment type="caution">
    <text evidence="12">The sequence shown here is derived from an EMBL/GenBank/DDBJ whole genome shotgun (WGS) entry which is preliminary data.</text>
</comment>
<comment type="subcellular location">
    <subcellularLocation>
        <location evidence="11">Cytoplasm</location>
    </subcellularLocation>
</comment>
<evidence type="ECO:0000256" key="4">
    <source>
        <dbReference type="ARBA" id="ARBA00022605"/>
    </source>
</evidence>
<evidence type="ECO:0000256" key="10">
    <source>
        <dbReference type="ARBA" id="ARBA00048567"/>
    </source>
</evidence>
<dbReference type="PANTHER" id="PTHR21087">
    <property type="entry name" value="SHIKIMATE KINASE"/>
    <property type="match status" value="1"/>
</dbReference>
<dbReference type="EC" id="2.7.1.71" evidence="3 11"/>
<keyword evidence="9 11" id="KW-0057">Aromatic amino acid biosynthesis</keyword>
<comment type="similarity">
    <text evidence="2 11">Belongs to the shikimate kinase family.</text>
</comment>